<feature type="region of interest" description="Disordered" evidence="1">
    <location>
        <begin position="73"/>
        <end position="112"/>
    </location>
</feature>
<reference evidence="3 4" key="1">
    <citation type="journal article" date="2015" name="Stand. Genomic Sci.">
        <title>Complete genome sequence and description of Salinispira pacifica gen. nov., sp. nov., a novel spirochaete isolated form a hypersaline microbial mat.</title>
        <authorList>
            <person name="Ben Hania W."/>
            <person name="Joseph M."/>
            <person name="Schumann P."/>
            <person name="Bunk B."/>
            <person name="Fiebig A."/>
            <person name="Sproer C."/>
            <person name="Klenk H.P."/>
            <person name="Fardeau M.L."/>
            <person name="Spring S."/>
        </authorList>
    </citation>
    <scope>NUCLEOTIDE SEQUENCE [LARGE SCALE GENOMIC DNA]</scope>
    <source>
        <strain evidence="3 4">L21-RPul-D2</strain>
    </source>
</reference>
<keyword evidence="2" id="KW-0472">Membrane</keyword>
<protein>
    <submittedName>
        <fullName evidence="3">Uncharacterized protein</fullName>
    </submittedName>
</protein>
<evidence type="ECO:0000313" key="4">
    <source>
        <dbReference type="Proteomes" id="UP000018680"/>
    </source>
</evidence>
<dbReference type="STRING" id="1307761.L21SP2_0781"/>
<organism evidence="3 4">
    <name type="scientific">Salinispira pacifica</name>
    <dbReference type="NCBI Taxonomy" id="1307761"/>
    <lineage>
        <taxon>Bacteria</taxon>
        <taxon>Pseudomonadati</taxon>
        <taxon>Spirochaetota</taxon>
        <taxon>Spirochaetia</taxon>
        <taxon>Spirochaetales</taxon>
        <taxon>Spirochaetaceae</taxon>
        <taxon>Salinispira</taxon>
    </lineage>
</organism>
<name>V5WEG3_9SPIO</name>
<accession>V5WEG3</accession>
<dbReference type="HOGENOM" id="CLU_891074_0_0_12"/>
<proteinExistence type="predicted"/>
<evidence type="ECO:0000256" key="2">
    <source>
        <dbReference type="SAM" id="Phobius"/>
    </source>
</evidence>
<dbReference type="RefSeq" id="WP_024267134.1">
    <property type="nucleotide sequence ID" value="NC_023035.1"/>
</dbReference>
<dbReference type="AlphaFoldDB" id="V5WEG3"/>
<dbReference type="EMBL" id="CP006939">
    <property type="protein sequence ID" value="AHC14203.1"/>
    <property type="molecule type" value="Genomic_DNA"/>
</dbReference>
<feature type="region of interest" description="Disordered" evidence="1">
    <location>
        <begin position="271"/>
        <end position="312"/>
    </location>
</feature>
<dbReference type="Proteomes" id="UP000018680">
    <property type="component" value="Chromosome"/>
</dbReference>
<feature type="compositionally biased region" description="Basic and acidic residues" evidence="1">
    <location>
        <begin position="86"/>
        <end position="99"/>
    </location>
</feature>
<feature type="transmembrane region" description="Helical" evidence="2">
    <location>
        <begin position="129"/>
        <end position="150"/>
    </location>
</feature>
<evidence type="ECO:0000313" key="3">
    <source>
        <dbReference type="EMBL" id="AHC14203.1"/>
    </source>
</evidence>
<dbReference type="KEGG" id="slr:L21SP2_0781"/>
<feature type="region of interest" description="Disordered" evidence="1">
    <location>
        <begin position="194"/>
        <end position="219"/>
    </location>
</feature>
<sequence length="312" mass="34838">MSLNDDLLMEILDDEIPEEYRDSIVEQVAETPRLNTRLKRYRKVQQLMHLRDHELENEIELSRDRLKKRINRNLDAAEQGSRRPHMLLDEGPRIKHNDALPHSGAPSREAAGEIRNTRRQNIFHRWIRIPAPAAAAALVIFAAVVAFNFLSPGGNSETQMASAQDDQFFHMNLDNYSEFSEVDPNLVNLLSVGSQQKETVPPGPRASNGGSTEAGDQDSQQGINLQINVRDVEQLLRLLEGTRNLNGNISELTIQLPEISELDLLGESRLMRADPSRTRQSADSPAAADAGEENEGTDDPRESIPDAQGEAQ</sequence>
<keyword evidence="2" id="KW-0812">Transmembrane</keyword>
<keyword evidence="2" id="KW-1133">Transmembrane helix</keyword>
<gene>
    <name evidence="3" type="ORF">L21SP2_0781</name>
</gene>
<evidence type="ECO:0000256" key="1">
    <source>
        <dbReference type="SAM" id="MobiDB-lite"/>
    </source>
</evidence>
<keyword evidence="4" id="KW-1185">Reference proteome</keyword>